<sequence length="179" mass="19372">MNLPNTISLLRLALVPLVVWLILENMIWESFGVFVLAGVSDALDGFIAKQFNMETELGKYLDPLADKALLVSVYVTLGQQGYLASWLVILVVFRDAMIVGGVILFQTLEQAMAMRPLLISKVNTTAQIVLAGVVLGGYGLSWDLHGFVDILAYIVGATTAVSGVVYVIRAFRHASGLDA</sequence>
<dbReference type="OrthoDB" id="9796672at2"/>
<evidence type="ECO:0000256" key="1">
    <source>
        <dbReference type="ARBA" id="ARBA00004141"/>
    </source>
</evidence>
<dbReference type="EC" id="2.7.8.5" evidence="5"/>
<evidence type="ECO:0000313" key="16">
    <source>
        <dbReference type="EMBL" id="TCS60374.1"/>
    </source>
</evidence>
<evidence type="ECO:0000256" key="9">
    <source>
        <dbReference type="ARBA" id="ARBA00022989"/>
    </source>
</evidence>
<feature type="transmembrane region" description="Helical" evidence="15">
    <location>
        <begin position="83"/>
        <end position="105"/>
    </location>
</feature>
<comment type="pathway">
    <text evidence="3">Lipid metabolism.</text>
</comment>
<evidence type="ECO:0000256" key="14">
    <source>
        <dbReference type="ARBA" id="ARBA00048586"/>
    </source>
</evidence>
<dbReference type="InterPro" id="IPR000462">
    <property type="entry name" value="CDP-OH_P_trans"/>
</dbReference>
<evidence type="ECO:0000256" key="12">
    <source>
        <dbReference type="ARBA" id="ARBA00023209"/>
    </source>
</evidence>
<feature type="transmembrane region" description="Helical" evidence="15">
    <location>
        <begin position="150"/>
        <end position="168"/>
    </location>
</feature>
<evidence type="ECO:0000256" key="4">
    <source>
        <dbReference type="ARBA" id="ARBA00010441"/>
    </source>
</evidence>
<dbReference type="EMBL" id="SLZW01000011">
    <property type="protein sequence ID" value="TCS60374.1"/>
    <property type="molecule type" value="Genomic_DNA"/>
</dbReference>
<comment type="pathway">
    <text evidence="2">Phospholipid metabolism; phosphatidylglycerol biosynthesis; phosphatidylglycerol from CDP-diacylglycerol: step 1/2.</text>
</comment>
<dbReference type="RefSeq" id="WP_132940070.1">
    <property type="nucleotide sequence ID" value="NZ_CP119676.1"/>
</dbReference>
<feature type="transmembrane region" description="Helical" evidence="15">
    <location>
        <begin position="117"/>
        <end position="138"/>
    </location>
</feature>
<evidence type="ECO:0000256" key="15">
    <source>
        <dbReference type="SAM" id="Phobius"/>
    </source>
</evidence>
<keyword evidence="9 15" id="KW-1133">Transmembrane helix</keyword>
<reference evidence="16 17" key="1">
    <citation type="submission" date="2019-03" db="EMBL/GenBank/DDBJ databases">
        <title>Genomic Encyclopedia of Type Strains, Phase IV (KMG-IV): sequencing the most valuable type-strain genomes for metagenomic binning, comparative biology and taxonomic classification.</title>
        <authorList>
            <person name="Goeker M."/>
        </authorList>
    </citation>
    <scope>NUCLEOTIDE SEQUENCE [LARGE SCALE GENOMIC DNA]</scope>
    <source>
        <strain evidence="16 17">DSM 101688</strain>
    </source>
</reference>
<comment type="catalytic activity">
    <reaction evidence="14">
        <text>a CDP-1,2-diacyl-sn-glycerol + sn-glycerol 3-phosphate = a 1,2-diacyl-sn-glycero-3-phospho-(1'-sn-glycero-3'-phosphate) + CMP + H(+)</text>
        <dbReference type="Rhea" id="RHEA:12593"/>
        <dbReference type="ChEBI" id="CHEBI:15378"/>
        <dbReference type="ChEBI" id="CHEBI:57597"/>
        <dbReference type="ChEBI" id="CHEBI:58332"/>
        <dbReference type="ChEBI" id="CHEBI:60110"/>
        <dbReference type="ChEBI" id="CHEBI:60377"/>
        <dbReference type="EC" id="2.7.8.5"/>
    </reaction>
</comment>
<dbReference type="GO" id="GO:0008444">
    <property type="term" value="F:CDP-diacylglycerol-glycerol-3-phosphate 3-phosphatidyltransferase activity"/>
    <property type="evidence" value="ECO:0007669"/>
    <property type="project" value="UniProtKB-EC"/>
</dbReference>
<dbReference type="Pfam" id="PF01066">
    <property type="entry name" value="CDP-OH_P_transf"/>
    <property type="match status" value="1"/>
</dbReference>
<evidence type="ECO:0000256" key="2">
    <source>
        <dbReference type="ARBA" id="ARBA00005042"/>
    </source>
</evidence>
<proteinExistence type="inferred from homology"/>
<evidence type="ECO:0000256" key="6">
    <source>
        <dbReference type="ARBA" id="ARBA00014944"/>
    </source>
</evidence>
<dbReference type="Proteomes" id="UP000295304">
    <property type="component" value="Unassembled WGS sequence"/>
</dbReference>
<evidence type="ECO:0000256" key="13">
    <source>
        <dbReference type="ARBA" id="ARBA00023264"/>
    </source>
</evidence>
<dbReference type="PIRSF" id="PIRSF000847">
    <property type="entry name" value="Phos_ph_gly_syn"/>
    <property type="match status" value="1"/>
</dbReference>
<keyword evidence="10" id="KW-0443">Lipid metabolism</keyword>
<evidence type="ECO:0000256" key="10">
    <source>
        <dbReference type="ARBA" id="ARBA00023098"/>
    </source>
</evidence>
<comment type="subcellular location">
    <subcellularLocation>
        <location evidence="1">Membrane</location>
        <topology evidence="1">Multi-pass membrane protein</topology>
    </subcellularLocation>
</comment>
<keyword evidence="11 15" id="KW-0472">Membrane</keyword>
<gene>
    <name evidence="16" type="ORF">EDD55_11175</name>
</gene>
<protein>
    <recommendedName>
        <fullName evidence="6">CDP-diacylglycerol--glycerol-3-phosphate 3-phosphatidyltransferase</fullName>
        <ecNumber evidence="5">2.7.8.5</ecNumber>
    </recommendedName>
</protein>
<keyword evidence="7" id="KW-0444">Lipid biosynthesis</keyword>
<dbReference type="InterPro" id="IPR004570">
    <property type="entry name" value="Phosphatidylglycerol_P_synth"/>
</dbReference>
<dbReference type="InterPro" id="IPR043130">
    <property type="entry name" value="CDP-OH_PTrfase_TM_dom"/>
</dbReference>
<dbReference type="AlphaFoldDB" id="A0A4R3J557"/>
<dbReference type="InterPro" id="IPR050324">
    <property type="entry name" value="CDP-alcohol_PTase-I"/>
</dbReference>
<keyword evidence="13" id="KW-1208">Phospholipid metabolism</keyword>
<comment type="similarity">
    <text evidence="4">Belongs to the CDP-alcohol phosphatidyltransferase class-I family.</text>
</comment>
<dbReference type="Gene3D" id="1.20.120.1760">
    <property type="match status" value="1"/>
</dbReference>
<feature type="transmembrane region" description="Helical" evidence="15">
    <location>
        <begin position="6"/>
        <end position="23"/>
    </location>
</feature>
<name>A0A4R3J557_9PROT</name>
<dbReference type="PANTHER" id="PTHR14269:SF62">
    <property type="entry name" value="CDP-DIACYLGLYCEROL--GLYCEROL-3-PHOSPHATE 3-PHOSPHATIDYLTRANSFERASE 1, CHLOROPLASTIC"/>
    <property type="match status" value="1"/>
</dbReference>
<evidence type="ECO:0000256" key="3">
    <source>
        <dbReference type="ARBA" id="ARBA00005189"/>
    </source>
</evidence>
<dbReference type="PANTHER" id="PTHR14269">
    <property type="entry name" value="CDP-DIACYLGLYCEROL--GLYCEROL-3-PHOSPHATE 3-PHOSPHATIDYLTRANSFERASE-RELATED"/>
    <property type="match status" value="1"/>
</dbReference>
<keyword evidence="8 15" id="KW-0812">Transmembrane</keyword>
<evidence type="ECO:0000313" key="17">
    <source>
        <dbReference type="Proteomes" id="UP000295304"/>
    </source>
</evidence>
<dbReference type="GO" id="GO:0046474">
    <property type="term" value="P:glycerophospholipid biosynthetic process"/>
    <property type="evidence" value="ECO:0007669"/>
    <property type="project" value="TreeGrafter"/>
</dbReference>
<evidence type="ECO:0000256" key="8">
    <source>
        <dbReference type="ARBA" id="ARBA00022692"/>
    </source>
</evidence>
<keyword evidence="17" id="KW-1185">Reference proteome</keyword>
<keyword evidence="12" id="KW-0594">Phospholipid biosynthesis</keyword>
<evidence type="ECO:0000256" key="5">
    <source>
        <dbReference type="ARBA" id="ARBA00013170"/>
    </source>
</evidence>
<evidence type="ECO:0000256" key="11">
    <source>
        <dbReference type="ARBA" id="ARBA00023136"/>
    </source>
</evidence>
<comment type="caution">
    <text evidence="16">The sequence shown here is derived from an EMBL/GenBank/DDBJ whole genome shotgun (WGS) entry which is preliminary data.</text>
</comment>
<accession>A0A4R3J557</accession>
<dbReference type="GO" id="GO:0016020">
    <property type="term" value="C:membrane"/>
    <property type="evidence" value="ECO:0007669"/>
    <property type="project" value="UniProtKB-SubCell"/>
</dbReference>
<organism evidence="16 17">
    <name type="scientific">Varunaivibrio sulfuroxidans</name>
    <dbReference type="NCBI Taxonomy" id="1773489"/>
    <lineage>
        <taxon>Bacteria</taxon>
        <taxon>Pseudomonadati</taxon>
        <taxon>Pseudomonadota</taxon>
        <taxon>Alphaproteobacteria</taxon>
        <taxon>Rhodospirillales</taxon>
        <taxon>Magnetovibrionaceae</taxon>
        <taxon>Varunaivibrio</taxon>
    </lineage>
</organism>
<evidence type="ECO:0000256" key="7">
    <source>
        <dbReference type="ARBA" id="ARBA00022516"/>
    </source>
</evidence>